<gene>
    <name evidence="3" type="ORF">GBB63_06595</name>
    <name evidence="2" type="ORF">GBB73_06230</name>
</gene>
<feature type="compositionally biased region" description="Basic and acidic residues" evidence="1">
    <location>
        <begin position="176"/>
        <end position="191"/>
    </location>
</feature>
<comment type="caution">
    <text evidence="2">The sequence shown here is derived from an EMBL/GenBank/DDBJ whole genome shotgun (WGS) entry which is preliminary data.</text>
</comment>
<dbReference type="AlphaFoldDB" id="A0A833IKZ6"/>
<name>A0A833IKZ6_BIFLN</name>
<sequence length="191" mass="21609">MATKIEVSEFARRINIGVKSQMGIRRLSNRALARGIKRSEKYVRERVNDEQEWRIADLERMCELWRMTFGQLTSYVDFKADHSHPEATGADSISPYQFVAVMDGDDIVQILDGSSSPPLVNDEERRPIRKHCPSTEIESGNAGEDAPGPDSLTDEERKRIVLEKLRRGDVSLAANKDPHKLAEMEGGDGRW</sequence>
<evidence type="ECO:0000313" key="2">
    <source>
        <dbReference type="EMBL" id="KAB7337375.1"/>
    </source>
</evidence>
<feature type="compositionally biased region" description="Basic and acidic residues" evidence="1">
    <location>
        <begin position="154"/>
        <end position="169"/>
    </location>
</feature>
<dbReference type="Proteomes" id="UP000430971">
    <property type="component" value="Unassembled WGS sequence"/>
</dbReference>
<evidence type="ECO:0000313" key="5">
    <source>
        <dbReference type="Proteomes" id="UP000460881"/>
    </source>
</evidence>
<evidence type="ECO:0000313" key="4">
    <source>
        <dbReference type="Proteomes" id="UP000430971"/>
    </source>
</evidence>
<evidence type="ECO:0000256" key="1">
    <source>
        <dbReference type="SAM" id="MobiDB-lite"/>
    </source>
</evidence>
<dbReference type="EMBL" id="WDRM01000013">
    <property type="protein sequence ID" value="KAB7337375.1"/>
    <property type="molecule type" value="Genomic_DNA"/>
</dbReference>
<reference evidence="4 5" key="1">
    <citation type="journal article" date="2019" name="Nat. Med.">
        <title>A library of human gut bacterial isolates paired with longitudinal multiomics data enables mechanistic microbiome research.</title>
        <authorList>
            <person name="Poyet M."/>
            <person name="Groussin M."/>
            <person name="Gibbons S.M."/>
            <person name="Avila-Pacheco J."/>
            <person name="Jiang X."/>
            <person name="Kearney S.M."/>
            <person name="Perrotta A.R."/>
            <person name="Berdy B."/>
            <person name="Zhao S."/>
            <person name="Lieberman T.D."/>
            <person name="Swanson P.K."/>
            <person name="Smith M."/>
            <person name="Roesemann S."/>
            <person name="Alexander J.E."/>
            <person name="Rich S.A."/>
            <person name="Livny J."/>
            <person name="Vlamakis H."/>
            <person name="Clish C."/>
            <person name="Bullock K."/>
            <person name="Deik A."/>
            <person name="Scott J."/>
            <person name="Pierce K.A."/>
            <person name="Xavier R.J."/>
            <person name="Alm E.J."/>
        </authorList>
    </citation>
    <scope>NUCLEOTIDE SEQUENCE [LARGE SCALE GENOMIC DNA]</scope>
    <source>
        <strain evidence="3 5">BIOML-A55</strain>
        <strain evidence="2 4">BIOML-A65</strain>
    </source>
</reference>
<dbReference type="EMBL" id="WDRC01000015">
    <property type="protein sequence ID" value="KAB7358607.1"/>
    <property type="molecule type" value="Genomic_DNA"/>
</dbReference>
<proteinExistence type="predicted"/>
<dbReference type="Proteomes" id="UP000460881">
    <property type="component" value="Unassembled WGS sequence"/>
</dbReference>
<accession>A0A833IKZ6</accession>
<organism evidence="2 4">
    <name type="scientific">Bifidobacterium longum</name>
    <dbReference type="NCBI Taxonomy" id="216816"/>
    <lineage>
        <taxon>Bacteria</taxon>
        <taxon>Bacillati</taxon>
        <taxon>Actinomycetota</taxon>
        <taxon>Actinomycetes</taxon>
        <taxon>Bifidobacteriales</taxon>
        <taxon>Bifidobacteriaceae</taxon>
        <taxon>Bifidobacterium</taxon>
    </lineage>
</organism>
<evidence type="ECO:0000313" key="3">
    <source>
        <dbReference type="EMBL" id="KAB7358607.1"/>
    </source>
</evidence>
<protein>
    <submittedName>
        <fullName evidence="2">Uncharacterized protein</fullName>
    </submittedName>
</protein>
<feature type="region of interest" description="Disordered" evidence="1">
    <location>
        <begin position="112"/>
        <end position="191"/>
    </location>
</feature>